<gene>
    <name evidence="1" type="ORF">Vadar_018779</name>
</gene>
<evidence type="ECO:0000313" key="1">
    <source>
        <dbReference type="EMBL" id="KAH7863535.1"/>
    </source>
</evidence>
<keyword evidence="2" id="KW-1185">Reference proteome</keyword>
<accession>A0ACB7ZD48</accession>
<comment type="caution">
    <text evidence="1">The sequence shown here is derived from an EMBL/GenBank/DDBJ whole genome shotgun (WGS) entry which is preliminary data.</text>
</comment>
<dbReference type="Proteomes" id="UP000828048">
    <property type="component" value="Chromosome 12"/>
</dbReference>
<name>A0ACB7ZD48_9ERIC</name>
<reference evidence="1 2" key="1">
    <citation type="journal article" date="2021" name="Hortic Res">
        <title>High-quality reference genome and annotation aids understanding of berry development for evergreen blueberry (Vaccinium darrowii).</title>
        <authorList>
            <person name="Yu J."/>
            <person name="Hulse-Kemp A.M."/>
            <person name="Babiker E."/>
            <person name="Staton M."/>
        </authorList>
    </citation>
    <scope>NUCLEOTIDE SEQUENCE [LARGE SCALE GENOMIC DNA]</scope>
    <source>
        <strain evidence="2">cv. NJ 8807/NJ 8810</strain>
        <tissue evidence="1">Young leaf</tissue>
    </source>
</reference>
<dbReference type="EMBL" id="CM037162">
    <property type="protein sequence ID" value="KAH7863535.1"/>
    <property type="molecule type" value="Genomic_DNA"/>
</dbReference>
<evidence type="ECO:0000313" key="2">
    <source>
        <dbReference type="Proteomes" id="UP000828048"/>
    </source>
</evidence>
<organism evidence="1 2">
    <name type="scientific">Vaccinium darrowii</name>
    <dbReference type="NCBI Taxonomy" id="229202"/>
    <lineage>
        <taxon>Eukaryota</taxon>
        <taxon>Viridiplantae</taxon>
        <taxon>Streptophyta</taxon>
        <taxon>Embryophyta</taxon>
        <taxon>Tracheophyta</taxon>
        <taxon>Spermatophyta</taxon>
        <taxon>Magnoliopsida</taxon>
        <taxon>eudicotyledons</taxon>
        <taxon>Gunneridae</taxon>
        <taxon>Pentapetalae</taxon>
        <taxon>asterids</taxon>
        <taxon>Ericales</taxon>
        <taxon>Ericaceae</taxon>
        <taxon>Vaccinioideae</taxon>
        <taxon>Vaccinieae</taxon>
        <taxon>Vaccinium</taxon>
    </lineage>
</organism>
<protein>
    <submittedName>
        <fullName evidence="1">Uncharacterized protein</fullName>
    </submittedName>
</protein>
<sequence length="704" mass="78787">MMGSSSEEEDGFFDTREDITSVSDSCPDGPENFDISFRADDFIPAGVGFQVWVKEPESIHERRKRFLNWMGACAEEKQEDYQDTNCDEMEVETEIIMKNTGAFLRNSGYDDGYSLSQSPMSYCSNEALELLDVALEENFSCRTNILDDCTEFIVDELRQVGFLRKLREVGTNRLIPVEQFERTLGLSPLIQQVVPREVQGFRNSEKLQVKRGWLRRLGTLACIVDRKVAGNLKSCDSHPIIGARTEKVRVKAYKKRSKELSALYVGQDILAHKGSILTMKFSPDGKYLASAGEDRIVRVWQVTESGRSDEFHVPEFDPSFVYFTGNHLSELVPLYEPKEKMGRLWSLRKTSDPTCVIFPRKVFSISKKPLHEFQGHRGDVLDLSWSKNELLLSSSADYSVRLWQVGSDRCLKVFSHNNYVASVEFNPVNDNYFISGSIDGKVRIWAIPGCQVVDWTDVREIVTAVCYSPDGKGGIVGSMSGNCYFHDASDNRLQLYAQICLQGKKKPPFNRITGFQFSPADPTKLMVSSADSQVRILHGIDVIGQVRAVRNSGSQIPASFTSDGIHIISASEDSNIYMWNYISKDESSQISSKWPCERFFSNNVTVAIPWCGMTCGNSILSDIIVTSSSSLTRTVNQPRCGSENDSSADFSLSRGLFSDSLSKGFATWPEENLPAPSPLAVTSASCSLDGRIRSFQNYGLPTLI</sequence>
<proteinExistence type="predicted"/>